<dbReference type="PROSITE" id="PS00028">
    <property type="entry name" value="ZINC_FINGER_C2H2_1"/>
    <property type="match status" value="1"/>
</dbReference>
<dbReference type="PANTHER" id="PTHR47257">
    <property type="entry name" value="PH-RESPONSE TRANSCRIPTION FACTOR PACC/RIM101"/>
    <property type="match status" value="1"/>
</dbReference>
<protein>
    <submittedName>
        <fullName evidence="14">pH-response transcription factor pacC/RIM101</fullName>
    </submittedName>
</protein>
<reference evidence="14" key="2">
    <citation type="submission" date="2018-07" db="EMBL/GenBank/DDBJ databases">
        <title>Leveraging single-cell genomics to expand the Fungal Tree of Life.</title>
        <authorList>
            <consortium name="DOE Joint Genome Institute"/>
            <person name="Ahrendt S.R."/>
            <person name="Quandt C.A."/>
            <person name="Ciobanu D."/>
            <person name="Clum A."/>
            <person name="Salamov A."/>
            <person name="Andreopoulos B."/>
            <person name="Cheng J.-F."/>
            <person name="Woyke T."/>
            <person name="Pelin A."/>
            <person name="Henrissat B."/>
            <person name="Reynolds N."/>
            <person name="Benny G.L."/>
            <person name="Smith M.E."/>
            <person name="James T.Y."/>
            <person name="Grigoriev I.V."/>
        </authorList>
    </citation>
    <scope>NUCLEOTIDE SEQUENCE</scope>
    <source>
        <strain evidence="14">Benny S71-1</strain>
    </source>
</reference>
<dbReference type="EMBL" id="KZ989831">
    <property type="protein sequence ID" value="RKP25233.1"/>
    <property type="molecule type" value="Genomic_DNA"/>
</dbReference>
<evidence type="ECO:0000313" key="14">
    <source>
        <dbReference type="EMBL" id="RKP25233.1"/>
    </source>
</evidence>
<evidence type="ECO:0000256" key="9">
    <source>
        <dbReference type="PROSITE-ProRule" id="PRU00042"/>
    </source>
</evidence>
<sequence length="78" mass="9400">MHHVSEEHIGRRSLGHLNLQCEWGDCRVSARKRDHIISHIRLHIPYWPLACKLCGRMFKRNPALKRHLRRHMEKPYSV</sequence>
<feature type="domain" description="C2H2-type" evidence="10">
    <location>
        <begin position="49"/>
        <end position="76"/>
    </location>
</feature>
<keyword evidence="3" id="KW-0479">Metal-binding</keyword>
<dbReference type="AlphaFoldDB" id="A0A4P9YYJ8"/>
<dbReference type="InterPro" id="IPR013087">
    <property type="entry name" value="Znf_C2H2_type"/>
</dbReference>
<dbReference type="GO" id="GO:0008270">
    <property type="term" value="F:zinc ion binding"/>
    <property type="evidence" value="ECO:0007669"/>
    <property type="project" value="UniProtKB-KW"/>
</dbReference>
<comment type="subcellular location">
    <subcellularLocation>
        <location evidence="1">Nucleus</location>
    </subcellularLocation>
</comment>
<keyword evidence="16" id="KW-1185">Reference proteome</keyword>
<evidence type="ECO:0000313" key="16">
    <source>
        <dbReference type="Proteomes" id="UP000278143"/>
    </source>
</evidence>
<evidence type="ECO:0000256" key="4">
    <source>
        <dbReference type="ARBA" id="ARBA00022737"/>
    </source>
</evidence>
<evidence type="ECO:0000256" key="5">
    <source>
        <dbReference type="ARBA" id="ARBA00022771"/>
    </source>
</evidence>
<dbReference type="EMBL" id="KZ989940">
    <property type="protein sequence ID" value="RKP24978.1"/>
    <property type="molecule type" value="Genomic_DNA"/>
</dbReference>
<accession>A0A4P9YYJ8</accession>
<gene>
    <name evidence="15" type="ORF">SYNPS1DRAFT_15455</name>
    <name evidence="14" type="ORF">SYNPS1DRAFT_15975</name>
    <name evidence="13" type="ORF">SYNPS1DRAFT_16343</name>
    <name evidence="12" type="ORF">SYNPS1DRAFT_16795</name>
    <name evidence="11" type="ORF">SYNPS1DRAFT_16837</name>
</gene>
<dbReference type="PROSITE" id="PS50157">
    <property type="entry name" value="ZINC_FINGER_C2H2_2"/>
    <property type="match status" value="1"/>
</dbReference>
<dbReference type="EMBL" id="KZ990079">
    <property type="protein sequence ID" value="RKP24697.1"/>
    <property type="molecule type" value="Genomic_DNA"/>
</dbReference>
<keyword evidence="4" id="KW-0677">Repeat</keyword>
<dbReference type="InterPro" id="IPR050806">
    <property type="entry name" value="pacC/RIM101"/>
</dbReference>
<evidence type="ECO:0000256" key="3">
    <source>
        <dbReference type="ARBA" id="ARBA00022723"/>
    </source>
</evidence>
<dbReference type="SMART" id="SM00355">
    <property type="entry name" value="ZnF_C2H2"/>
    <property type="match status" value="2"/>
</dbReference>
<evidence type="ECO:0000256" key="8">
    <source>
        <dbReference type="ARBA" id="ARBA00038089"/>
    </source>
</evidence>
<comment type="similarity">
    <text evidence="8">Belongs to the pacC/RIM101 family.</text>
</comment>
<evidence type="ECO:0000313" key="15">
    <source>
        <dbReference type="EMBL" id="RKP25590.1"/>
    </source>
</evidence>
<dbReference type="EMBL" id="KZ989690">
    <property type="protein sequence ID" value="RKP25590.1"/>
    <property type="molecule type" value="Genomic_DNA"/>
</dbReference>
<evidence type="ECO:0000259" key="10">
    <source>
        <dbReference type="PROSITE" id="PS50157"/>
    </source>
</evidence>
<evidence type="ECO:0000256" key="2">
    <source>
        <dbReference type="ARBA" id="ARBA00022491"/>
    </source>
</evidence>
<keyword evidence="6" id="KW-0862">Zinc</keyword>
<dbReference type="GO" id="GO:0005634">
    <property type="term" value="C:nucleus"/>
    <property type="evidence" value="ECO:0007669"/>
    <property type="project" value="UniProtKB-SubCell"/>
</dbReference>
<organism evidence="14 16">
    <name type="scientific">Syncephalis pseudoplumigaleata</name>
    <dbReference type="NCBI Taxonomy" id="1712513"/>
    <lineage>
        <taxon>Eukaryota</taxon>
        <taxon>Fungi</taxon>
        <taxon>Fungi incertae sedis</taxon>
        <taxon>Zoopagomycota</taxon>
        <taxon>Zoopagomycotina</taxon>
        <taxon>Zoopagomycetes</taxon>
        <taxon>Zoopagales</taxon>
        <taxon>Piptocephalidaceae</taxon>
        <taxon>Syncephalis</taxon>
    </lineage>
</organism>
<dbReference type="Proteomes" id="UP000278143">
    <property type="component" value="Unassembled WGS sequence"/>
</dbReference>
<dbReference type="Gene3D" id="3.30.160.60">
    <property type="entry name" value="Classic Zinc Finger"/>
    <property type="match status" value="1"/>
</dbReference>
<dbReference type="SUPFAM" id="SSF57667">
    <property type="entry name" value="beta-beta-alpha zinc fingers"/>
    <property type="match status" value="1"/>
</dbReference>
<proteinExistence type="inferred from homology"/>
<evidence type="ECO:0000313" key="12">
    <source>
        <dbReference type="EMBL" id="RKP24697.1"/>
    </source>
</evidence>
<evidence type="ECO:0000313" key="13">
    <source>
        <dbReference type="EMBL" id="RKP24978.1"/>
    </source>
</evidence>
<keyword evidence="7" id="KW-0539">Nucleus</keyword>
<dbReference type="PANTHER" id="PTHR47257:SF1">
    <property type="entry name" value="PH-RESPONSE TRANSCRIPTION FACTOR PACC_RIM101"/>
    <property type="match status" value="1"/>
</dbReference>
<dbReference type="Pfam" id="PF00096">
    <property type="entry name" value="zf-C2H2"/>
    <property type="match status" value="1"/>
</dbReference>
<reference evidence="16" key="1">
    <citation type="journal article" date="2018" name="Nat. Microbiol.">
        <title>Leveraging single-cell genomics to expand the fungal tree of life.</title>
        <authorList>
            <person name="Ahrendt S.R."/>
            <person name="Quandt C.A."/>
            <person name="Ciobanu D."/>
            <person name="Clum A."/>
            <person name="Salamov A."/>
            <person name="Andreopoulos B."/>
            <person name="Cheng J.F."/>
            <person name="Woyke T."/>
            <person name="Pelin A."/>
            <person name="Henrissat B."/>
            <person name="Reynolds N.K."/>
            <person name="Benny G.L."/>
            <person name="Smith M.E."/>
            <person name="James T.Y."/>
            <person name="Grigoriev I.V."/>
        </authorList>
    </citation>
    <scope>NUCLEOTIDE SEQUENCE [LARGE SCALE GENOMIC DNA]</scope>
    <source>
        <strain evidence="16">Benny S71-1</strain>
    </source>
</reference>
<name>A0A4P9YYJ8_9FUNG</name>
<dbReference type="OrthoDB" id="6155966at2759"/>
<evidence type="ECO:0000256" key="1">
    <source>
        <dbReference type="ARBA" id="ARBA00004123"/>
    </source>
</evidence>
<evidence type="ECO:0000256" key="6">
    <source>
        <dbReference type="ARBA" id="ARBA00022833"/>
    </source>
</evidence>
<dbReference type="InterPro" id="IPR036236">
    <property type="entry name" value="Znf_C2H2_sf"/>
</dbReference>
<evidence type="ECO:0000313" key="11">
    <source>
        <dbReference type="EMBL" id="RKP24676.1"/>
    </source>
</evidence>
<keyword evidence="2" id="KW-0678">Repressor</keyword>
<dbReference type="EMBL" id="KZ990092">
    <property type="protein sequence ID" value="RKP24676.1"/>
    <property type="molecule type" value="Genomic_DNA"/>
</dbReference>
<keyword evidence="5 9" id="KW-0863">Zinc-finger</keyword>
<evidence type="ECO:0000256" key="7">
    <source>
        <dbReference type="ARBA" id="ARBA00023242"/>
    </source>
</evidence>